<protein>
    <submittedName>
        <fullName evidence="1">Uncharacterized protein</fullName>
    </submittedName>
</protein>
<comment type="caution">
    <text evidence="1">The sequence shown here is derived from an EMBL/GenBank/DDBJ whole genome shotgun (WGS) entry which is preliminary data.</text>
</comment>
<accession>A0A9D4IVF8</accession>
<keyword evidence="3" id="KW-1185">Reference proteome</keyword>
<name>A0A9D4IVF8_DREPO</name>
<sequence length="50" mass="5493">MCDCSRHELLCKERKTSESLGGNSVENVAHPHRGNELSNNMLCTVSFNSG</sequence>
<dbReference type="Proteomes" id="UP000828390">
    <property type="component" value="Unassembled WGS sequence"/>
</dbReference>
<dbReference type="EMBL" id="JAIWYP010000008">
    <property type="protein sequence ID" value="KAH3788255.1"/>
    <property type="molecule type" value="Genomic_DNA"/>
</dbReference>
<proteinExistence type="predicted"/>
<evidence type="ECO:0000313" key="2">
    <source>
        <dbReference type="EMBL" id="KAH3897685.1"/>
    </source>
</evidence>
<evidence type="ECO:0000313" key="3">
    <source>
        <dbReference type="Proteomes" id="UP000828390"/>
    </source>
</evidence>
<dbReference type="AlphaFoldDB" id="A0A9D4IVF8"/>
<dbReference type="EMBL" id="JAIWYP010000001">
    <property type="protein sequence ID" value="KAH3897685.1"/>
    <property type="molecule type" value="Genomic_DNA"/>
</dbReference>
<reference evidence="1" key="2">
    <citation type="submission" date="2020-11" db="EMBL/GenBank/DDBJ databases">
        <authorList>
            <person name="McCartney M.A."/>
            <person name="Auch B."/>
            <person name="Kono T."/>
            <person name="Mallez S."/>
            <person name="Becker A."/>
            <person name="Gohl D.M."/>
            <person name="Silverstein K.A.T."/>
            <person name="Koren S."/>
            <person name="Bechman K.B."/>
            <person name="Herman A."/>
            <person name="Abrahante J.E."/>
            <person name="Garbe J."/>
        </authorList>
    </citation>
    <scope>NUCLEOTIDE SEQUENCE</scope>
    <source>
        <strain evidence="1">Duluth1</strain>
        <tissue evidence="1">Whole animal</tissue>
    </source>
</reference>
<organism evidence="1 3">
    <name type="scientific">Dreissena polymorpha</name>
    <name type="common">Zebra mussel</name>
    <name type="synonym">Mytilus polymorpha</name>
    <dbReference type="NCBI Taxonomy" id="45954"/>
    <lineage>
        <taxon>Eukaryota</taxon>
        <taxon>Metazoa</taxon>
        <taxon>Spiralia</taxon>
        <taxon>Lophotrochozoa</taxon>
        <taxon>Mollusca</taxon>
        <taxon>Bivalvia</taxon>
        <taxon>Autobranchia</taxon>
        <taxon>Heteroconchia</taxon>
        <taxon>Euheterodonta</taxon>
        <taxon>Imparidentia</taxon>
        <taxon>Neoheterodontei</taxon>
        <taxon>Myida</taxon>
        <taxon>Dreissenoidea</taxon>
        <taxon>Dreissenidae</taxon>
        <taxon>Dreissena</taxon>
    </lineage>
</organism>
<evidence type="ECO:0000313" key="1">
    <source>
        <dbReference type="EMBL" id="KAH3788255.1"/>
    </source>
</evidence>
<gene>
    <name evidence="2" type="ORF">DPMN_021879</name>
    <name evidence="1" type="ORF">DPMN_166390</name>
</gene>
<reference evidence="1" key="1">
    <citation type="journal article" date="2019" name="bioRxiv">
        <title>The Genome of the Zebra Mussel, Dreissena polymorpha: A Resource for Invasive Species Research.</title>
        <authorList>
            <person name="McCartney M.A."/>
            <person name="Auch B."/>
            <person name="Kono T."/>
            <person name="Mallez S."/>
            <person name="Zhang Y."/>
            <person name="Obille A."/>
            <person name="Becker A."/>
            <person name="Abrahante J.E."/>
            <person name="Garbe J."/>
            <person name="Badalamenti J.P."/>
            <person name="Herman A."/>
            <person name="Mangelson H."/>
            <person name="Liachko I."/>
            <person name="Sullivan S."/>
            <person name="Sone E.D."/>
            <person name="Koren S."/>
            <person name="Silverstein K.A.T."/>
            <person name="Beckman K.B."/>
            <person name="Gohl D.M."/>
        </authorList>
    </citation>
    <scope>NUCLEOTIDE SEQUENCE</scope>
    <source>
        <strain evidence="1">Duluth1</strain>
        <tissue evidence="1">Whole animal</tissue>
    </source>
</reference>